<sequence length="153" mass="17045">MNIQLDLLRSKLLHSSFDDKRLDVSNKKGLVKSSLAINFEEIDTTEDSENNVIELHFESKSELTGFVGHDLEDSEIAFSLTLEAVSSFTVDITSVSKDVENTVQSLVETDYVRYLVMAACKQFHIEQAGQLLRSTKFSSVPAQYSGDISSDES</sequence>
<organism evidence="1 2">
    <name type="scientific">Alteromonas naphthalenivorans</name>
    <dbReference type="NCBI Taxonomy" id="715451"/>
    <lineage>
        <taxon>Bacteria</taxon>
        <taxon>Pseudomonadati</taxon>
        <taxon>Pseudomonadota</taxon>
        <taxon>Gammaproteobacteria</taxon>
        <taxon>Alteromonadales</taxon>
        <taxon>Alteromonadaceae</taxon>
        <taxon>Alteromonas/Salinimonas group</taxon>
        <taxon>Alteromonas</taxon>
    </lineage>
</organism>
<dbReference type="AlphaFoldDB" id="F5Z787"/>
<dbReference type="Proteomes" id="UP000000683">
    <property type="component" value="Chromosome"/>
</dbReference>
<gene>
    <name evidence="1" type="ordered locus">ambt_06985</name>
</gene>
<dbReference type="HOGENOM" id="CLU_1709429_0_0_6"/>
<reference evidence="1 2" key="1">
    <citation type="journal article" date="2011" name="J. Bacteriol.">
        <title>Complete genome sequence of the polycyclic aromatic hydrocarbon-degrading bacterium Alteromonas sp. strain SN2.</title>
        <authorList>
            <person name="Jin H.M."/>
            <person name="Jeong H."/>
            <person name="Moon E.J."/>
            <person name="Math R.K."/>
            <person name="Lee K."/>
            <person name="Kim H.J."/>
            <person name="Jeon C.O."/>
            <person name="Oh T.K."/>
            <person name="Kim J.F."/>
        </authorList>
    </citation>
    <scope>NUCLEOTIDE SEQUENCE [LARGE SCALE GENOMIC DNA]</scope>
    <source>
        <strain evidence="2">JCM 17741 / KACC 18427 / KCTC 11700BP / SN2</strain>
    </source>
</reference>
<protein>
    <submittedName>
        <fullName evidence="1">Uncharacterized protein</fullName>
    </submittedName>
</protein>
<keyword evidence="2" id="KW-1185">Reference proteome</keyword>
<dbReference type="EMBL" id="CP002339">
    <property type="protein sequence ID" value="AEF02930.1"/>
    <property type="molecule type" value="Genomic_DNA"/>
</dbReference>
<name>F5Z787_ALTNA</name>
<accession>F5Z787</accession>
<dbReference type="RefSeq" id="WP_013783870.1">
    <property type="nucleotide sequence ID" value="NC_015554.1"/>
</dbReference>
<proteinExistence type="predicted"/>
<evidence type="ECO:0000313" key="2">
    <source>
        <dbReference type="Proteomes" id="UP000000683"/>
    </source>
</evidence>
<dbReference type="KEGG" id="alt:ambt_06985"/>
<evidence type="ECO:0000313" key="1">
    <source>
        <dbReference type="EMBL" id="AEF02930.1"/>
    </source>
</evidence>